<dbReference type="SMART" id="SM00343">
    <property type="entry name" value="ZnF_C2HC"/>
    <property type="match status" value="2"/>
</dbReference>
<organism evidence="4 5">
    <name type="scientific">Artemisia annua</name>
    <name type="common">Sweet wormwood</name>
    <dbReference type="NCBI Taxonomy" id="35608"/>
    <lineage>
        <taxon>Eukaryota</taxon>
        <taxon>Viridiplantae</taxon>
        <taxon>Streptophyta</taxon>
        <taxon>Embryophyta</taxon>
        <taxon>Tracheophyta</taxon>
        <taxon>Spermatophyta</taxon>
        <taxon>Magnoliopsida</taxon>
        <taxon>eudicotyledons</taxon>
        <taxon>Gunneridae</taxon>
        <taxon>Pentapetalae</taxon>
        <taxon>asterids</taxon>
        <taxon>campanulids</taxon>
        <taxon>Asterales</taxon>
        <taxon>Asteraceae</taxon>
        <taxon>Asteroideae</taxon>
        <taxon>Anthemideae</taxon>
        <taxon>Artemisiinae</taxon>
        <taxon>Artemisia</taxon>
    </lineage>
</organism>
<feature type="region of interest" description="Disordered" evidence="2">
    <location>
        <begin position="225"/>
        <end position="250"/>
    </location>
</feature>
<accession>A0A2U1PD82</accession>
<proteinExistence type="predicted"/>
<dbReference type="Pfam" id="PF00098">
    <property type="entry name" value="zf-CCHC"/>
    <property type="match status" value="2"/>
</dbReference>
<dbReference type="Pfam" id="PF03732">
    <property type="entry name" value="Retrotrans_gag"/>
    <property type="match status" value="2"/>
</dbReference>
<keyword evidence="1" id="KW-0479">Metal-binding</keyword>
<feature type="domain" description="CCHC-type" evidence="3">
    <location>
        <begin position="270"/>
        <end position="286"/>
    </location>
</feature>
<dbReference type="PANTHER" id="PTHR35046">
    <property type="entry name" value="ZINC KNUCKLE (CCHC-TYPE) FAMILY PROTEIN"/>
    <property type="match status" value="1"/>
</dbReference>
<dbReference type="PROSITE" id="PS50158">
    <property type="entry name" value="ZF_CCHC"/>
    <property type="match status" value="2"/>
</dbReference>
<gene>
    <name evidence="4" type="ORF">CTI12_AA165390</name>
</gene>
<dbReference type="GO" id="GO:0008270">
    <property type="term" value="F:zinc ion binding"/>
    <property type="evidence" value="ECO:0007669"/>
    <property type="project" value="UniProtKB-KW"/>
</dbReference>
<keyword evidence="1" id="KW-0862">Zinc</keyword>
<dbReference type="Proteomes" id="UP000245207">
    <property type="component" value="Unassembled WGS sequence"/>
</dbReference>
<feature type="region of interest" description="Disordered" evidence="2">
    <location>
        <begin position="558"/>
        <end position="583"/>
    </location>
</feature>
<sequence length="785" mass="89937">MSEHGAALDPRDVEIARLRAQVRELQINPFHRYERQYTNTQSESEVHEEDDESLGFRMEIPEFAGGVQPDEFIDWIHTVERVFDLKEVPDSLKVKLVAVKLKKHASLWWEHLKRKRAQERKHKIDSWDKMKRLLHKKFLPVNHRQDAFLEYHALKQGTLTVAEYILEFERLRMRCGTDEEEEQVIARFLGCLRSDLADAVQLTQYYSFDDVCRLASRVEKQLKARGRFTTSRPNQSRVLPTGDASSSTQLKVAEPITTTPASKPNPGAIRCYKCHGLGHLKKDCPNTQMVVFADDNEIPSDVRYDDDSEVEGEVLYPDRGEALISQRRPGNLRMSEHGAALDPRDVEIARLRAQVRELQINPFHRYERQYTNTQSESEVHEEDDESLGFRMEIPEFAGGVQPDEFIDWIHTVERVFDLKEVPDSLKVKLVAVKLKKHASLWWEHLKRKRAQERKHKIDSWDKMKRLLHKKFLPVNHRQDAFLEYHALKQGTLTVAEYILEFERLRMRCGTDEEEERVIARFLGGLRSDIADTVQLTQYYSFDDVCRLASRVEKQLKARGRFTTSRPNQSRVLPTGDASSSTPLKVAEPITTTPASKPNPGAIRCYKCHGLGHLKKDCPNTQIVVFADDNEIPSDVRYDDDSEVEGEVLYPDRGEALISQRVLSASMAIDEDDTTWLPPFNPKETQTEALILSKSEFLSCAMYPKQAWIFSLVVFEENPSAPAPPPVIQSLLTEFSDLFPDDIPSGLPQELLISMFPGLIRGSIYMLMIPTLGLLGGIPVHPCGDA</sequence>
<dbReference type="Gene3D" id="4.10.60.10">
    <property type="entry name" value="Zinc finger, CCHC-type"/>
    <property type="match status" value="2"/>
</dbReference>
<dbReference type="InterPro" id="IPR036875">
    <property type="entry name" value="Znf_CCHC_sf"/>
</dbReference>
<dbReference type="GO" id="GO:0003964">
    <property type="term" value="F:RNA-directed DNA polymerase activity"/>
    <property type="evidence" value="ECO:0007669"/>
    <property type="project" value="UniProtKB-KW"/>
</dbReference>
<evidence type="ECO:0000256" key="1">
    <source>
        <dbReference type="PROSITE-ProRule" id="PRU00047"/>
    </source>
</evidence>
<evidence type="ECO:0000259" key="3">
    <source>
        <dbReference type="PROSITE" id="PS50158"/>
    </source>
</evidence>
<feature type="domain" description="CCHC-type" evidence="3">
    <location>
        <begin position="603"/>
        <end position="619"/>
    </location>
</feature>
<reference evidence="4 5" key="1">
    <citation type="journal article" date="2018" name="Mol. Plant">
        <title>The genome of Artemisia annua provides insight into the evolution of Asteraceae family and artemisinin biosynthesis.</title>
        <authorList>
            <person name="Shen Q."/>
            <person name="Zhang L."/>
            <person name="Liao Z."/>
            <person name="Wang S."/>
            <person name="Yan T."/>
            <person name="Shi P."/>
            <person name="Liu M."/>
            <person name="Fu X."/>
            <person name="Pan Q."/>
            <person name="Wang Y."/>
            <person name="Lv Z."/>
            <person name="Lu X."/>
            <person name="Zhang F."/>
            <person name="Jiang W."/>
            <person name="Ma Y."/>
            <person name="Chen M."/>
            <person name="Hao X."/>
            <person name="Li L."/>
            <person name="Tang Y."/>
            <person name="Lv G."/>
            <person name="Zhou Y."/>
            <person name="Sun X."/>
            <person name="Brodelius P.E."/>
            <person name="Rose J.K.C."/>
            <person name="Tang K."/>
        </authorList>
    </citation>
    <scope>NUCLEOTIDE SEQUENCE [LARGE SCALE GENOMIC DNA]</scope>
    <source>
        <strain evidence="5">cv. Huhao1</strain>
        <tissue evidence="4">Leaf</tissue>
    </source>
</reference>
<dbReference type="GO" id="GO:0003676">
    <property type="term" value="F:nucleic acid binding"/>
    <property type="evidence" value="ECO:0007669"/>
    <property type="project" value="InterPro"/>
</dbReference>
<comment type="caution">
    <text evidence="4">The sequence shown here is derived from an EMBL/GenBank/DDBJ whole genome shotgun (WGS) entry which is preliminary data.</text>
</comment>
<name>A0A2U1PD82_ARTAN</name>
<evidence type="ECO:0000313" key="4">
    <source>
        <dbReference type="EMBL" id="PWA83669.1"/>
    </source>
</evidence>
<evidence type="ECO:0000313" key="5">
    <source>
        <dbReference type="Proteomes" id="UP000245207"/>
    </source>
</evidence>
<feature type="compositionally biased region" description="Polar residues" evidence="2">
    <location>
        <begin position="561"/>
        <end position="582"/>
    </location>
</feature>
<keyword evidence="5" id="KW-1185">Reference proteome</keyword>
<dbReference type="EMBL" id="PKPP01001320">
    <property type="protein sequence ID" value="PWA83669.1"/>
    <property type="molecule type" value="Genomic_DNA"/>
</dbReference>
<dbReference type="PANTHER" id="PTHR35046:SF23">
    <property type="entry name" value="NUCLEOTIDYLTRANSFERASE, RIBONUCLEASE H"/>
    <property type="match status" value="1"/>
</dbReference>
<keyword evidence="1" id="KW-0863">Zinc-finger</keyword>
<dbReference type="SUPFAM" id="SSF57756">
    <property type="entry name" value="Retrovirus zinc finger-like domains"/>
    <property type="match status" value="2"/>
</dbReference>
<dbReference type="AlphaFoldDB" id="A0A2U1PD82"/>
<keyword evidence="4" id="KW-0548">Nucleotidyltransferase</keyword>
<evidence type="ECO:0000256" key="2">
    <source>
        <dbReference type="SAM" id="MobiDB-lite"/>
    </source>
</evidence>
<keyword evidence="4" id="KW-0808">Transferase</keyword>
<dbReference type="OrthoDB" id="1731207at2759"/>
<dbReference type="InterPro" id="IPR001878">
    <property type="entry name" value="Znf_CCHC"/>
</dbReference>
<dbReference type="InterPro" id="IPR005162">
    <property type="entry name" value="Retrotrans_gag_dom"/>
</dbReference>
<keyword evidence="4" id="KW-0695">RNA-directed DNA polymerase</keyword>
<feature type="compositionally biased region" description="Polar residues" evidence="2">
    <location>
        <begin position="228"/>
        <end position="250"/>
    </location>
</feature>
<protein>
    <submittedName>
        <fullName evidence="4">Reverse transcriptase domain-containing protein</fullName>
    </submittedName>
</protein>